<protein>
    <submittedName>
        <fullName evidence="4">Glutathione S-transferase N-terminal domain-containing protein</fullName>
    </submittedName>
</protein>
<dbReference type="Pfam" id="PF00043">
    <property type="entry name" value="GST_C"/>
    <property type="match status" value="1"/>
</dbReference>
<dbReference type="SFLD" id="SFLDG00358">
    <property type="entry name" value="Main_(cytGST)"/>
    <property type="match status" value="1"/>
</dbReference>
<accession>A0ABV7EHZ0</accession>
<dbReference type="SFLD" id="SFLDG01150">
    <property type="entry name" value="Main.1:_Beta-like"/>
    <property type="match status" value="1"/>
</dbReference>
<dbReference type="InterPro" id="IPR004045">
    <property type="entry name" value="Glutathione_S-Trfase_N"/>
</dbReference>
<comment type="similarity">
    <text evidence="1">Belongs to the GST superfamily.</text>
</comment>
<evidence type="ECO:0000313" key="5">
    <source>
        <dbReference type="Proteomes" id="UP001595462"/>
    </source>
</evidence>
<evidence type="ECO:0000259" key="2">
    <source>
        <dbReference type="PROSITE" id="PS50404"/>
    </source>
</evidence>
<keyword evidence="5" id="KW-1185">Reference proteome</keyword>
<dbReference type="InterPro" id="IPR036282">
    <property type="entry name" value="Glutathione-S-Trfase_C_sf"/>
</dbReference>
<dbReference type="InterPro" id="IPR010987">
    <property type="entry name" value="Glutathione-S-Trfase_C-like"/>
</dbReference>
<evidence type="ECO:0000259" key="3">
    <source>
        <dbReference type="PROSITE" id="PS50405"/>
    </source>
</evidence>
<dbReference type="Pfam" id="PF02798">
    <property type="entry name" value="GST_N"/>
    <property type="match status" value="1"/>
</dbReference>
<dbReference type="RefSeq" id="WP_380685164.1">
    <property type="nucleotide sequence ID" value="NZ_JBHRSS010000001.1"/>
</dbReference>
<dbReference type="PANTHER" id="PTHR44051:SF9">
    <property type="entry name" value="GLUTATHIONE S-TRANSFERASE 1"/>
    <property type="match status" value="1"/>
</dbReference>
<gene>
    <name evidence="4" type="ORF">ACFOSU_00045</name>
</gene>
<dbReference type="InterPro" id="IPR040079">
    <property type="entry name" value="Glutathione_S-Trfase"/>
</dbReference>
<sequence length="221" mass="25512">MITVHHLEDSRSQRVLWLLEELGLEYEVKHYKRDPKTMLAPDALRQVHPLGKSPVITDNANTVAETGLIVDYIVDRHASGRLAPERGTPERLQYDYWLHYAEGSAMPPLLLHLVFDTVEKKSPFLIRPIAKAISANVKKQFIRPQLDLHLDYMENELRQHEWFVGNEFSAADIMMSFPLEAASSRRGLEDRCPRIRAFVKRIHERPAYLRALEKGGPYAYA</sequence>
<proteinExistence type="inferred from homology"/>
<name>A0ABV7EHZ0_9GAMM</name>
<dbReference type="InterPro" id="IPR004046">
    <property type="entry name" value="GST_C"/>
</dbReference>
<organism evidence="4 5">
    <name type="scientific">Salinisphaera aquimarina</name>
    <dbReference type="NCBI Taxonomy" id="2094031"/>
    <lineage>
        <taxon>Bacteria</taxon>
        <taxon>Pseudomonadati</taxon>
        <taxon>Pseudomonadota</taxon>
        <taxon>Gammaproteobacteria</taxon>
        <taxon>Salinisphaerales</taxon>
        <taxon>Salinisphaeraceae</taxon>
        <taxon>Salinisphaera</taxon>
    </lineage>
</organism>
<reference evidence="5" key="1">
    <citation type="journal article" date="2019" name="Int. J. Syst. Evol. Microbiol.">
        <title>The Global Catalogue of Microorganisms (GCM) 10K type strain sequencing project: providing services to taxonomists for standard genome sequencing and annotation.</title>
        <authorList>
            <consortium name="The Broad Institute Genomics Platform"/>
            <consortium name="The Broad Institute Genome Sequencing Center for Infectious Disease"/>
            <person name="Wu L."/>
            <person name="Ma J."/>
        </authorList>
    </citation>
    <scope>NUCLEOTIDE SEQUENCE [LARGE SCALE GENOMIC DNA]</scope>
    <source>
        <strain evidence="5">KCTC 52640</strain>
    </source>
</reference>
<dbReference type="InterPro" id="IPR036249">
    <property type="entry name" value="Thioredoxin-like_sf"/>
</dbReference>
<dbReference type="PANTHER" id="PTHR44051">
    <property type="entry name" value="GLUTATHIONE S-TRANSFERASE-RELATED"/>
    <property type="match status" value="1"/>
</dbReference>
<comment type="caution">
    <text evidence="4">The sequence shown here is derived from an EMBL/GenBank/DDBJ whole genome shotgun (WGS) entry which is preliminary data.</text>
</comment>
<feature type="domain" description="GST C-terminal" evidence="3">
    <location>
        <begin position="87"/>
        <end position="221"/>
    </location>
</feature>
<dbReference type="SFLD" id="SFLDS00019">
    <property type="entry name" value="Glutathione_Transferase_(cytos"/>
    <property type="match status" value="1"/>
</dbReference>
<dbReference type="SUPFAM" id="SSF52833">
    <property type="entry name" value="Thioredoxin-like"/>
    <property type="match status" value="1"/>
</dbReference>
<dbReference type="CDD" id="cd03189">
    <property type="entry name" value="GST_C_GTT1_like"/>
    <property type="match status" value="1"/>
</dbReference>
<dbReference type="EMBL" id="JBHRSS010000001">
    <property type="protein sequence ID" value="MFC3102275.1"/>
    <property type="molecule type" value="Genomic_DNA"/>
</dbReference>
<dbReference type="Gene3D" id="1.20.1050.10">
    <property type="match status" value="1"/>
</dbReference>
<dbReference type="Gene3D" id="3.40.30.10">
    <property type="entry name" value="Glutaredoxin"/>
    <property type="match status" value="1"/>
</dbReference>
<dbReference type="PROSITE" id="PS50404">
    <property type="entry name" value="GST_NTER"/>
    <property type="match status" value="1"/>
</dbReference>
<feature type="domain" description="GST N-terminal" evidence="2">
    <location>
        <begin position="1"/>
        <end position="81"/>
    </location>
</feature>
<dbReference type="SUPFAM" id="SSF47616">
    <property type="entry name" value="GST C-terminal domain-like"/>
    <property type="match status" value="1"/>
</dbReference>
<evidence type="ECO:0000256" key="1">
    <source>
        <dbReference type="RuleBase" id="RU003494"/>
    </source>
</evidence>
<evidence type="ECO:0000313" key="4">
    <source>
        <dbReference type="EMBL" id="MFC3102275.1"/>
    </source>
</evidence>
<dbReference type="Proteomes" id="UP001595462">
    <property type="component" value="Unassembled WGS sequence"/>
</dbReference>
<dbReference type="PROSITE" id="PS50405">
    <property type="entry name" value="GST_CTER"/>
    <property type="match status" value="1"/>
</dbReference>